<gene>
    <name evidence="2" type="ORF">ACFOUV_12480</name>
</gene>
<evidence type="ECO:0000313" key="2">
    <source>
        <dbReference type="EMBL" id="MFC4024612.1"/>
    </source>
</evidence>
<dbReference type="SUPFAM" id="SSF56281">
    <property type="entry name" value="Metallo-hydrolase/oxidoreductase"/>
    <property type="match status" value="1"/>
</dbReference>
<organism evidence="2 3">
    <name type="scientific">Oceanobacillus longus</name>
    <dbReference type="NCBI Taxonomy" id="930120"/>
    <lineage>
        <taxon>Bacteria</taxon>
        <taxon>Bacillati</taxon>
        <taxon>Bacillota</taxon>
        <taxon>Bacilli</taxon>
        <taxon>Bacillales</taxon>
        <taxon>Bacillaceae</taxon>
        <taxon>Oceanobacillus</taxon>
    </lineage>
</organism>
<dbReference type="EMBL" id="JBHSAO010000008">
    <property type="protein sequence ID" value="MFC4024612.1"/>
    <property type="molecule type" value="Genomic_DNA"/>
</dbReference>
<keyword evidence="3" id="KW-1185">Reference proteome</keyword>
<name>A0ABV8H186_9BACI</name>
<dbReference type="Proteomes" id="UP001595772">
    <property type="component" value="Unassembled WGS sequence"/>
</dbReference>
<dbReference type="SMART" id="SM00849">
    <property type="entry name" value="Lactamase_B"/>
    <property type="match status" value="1"/>
</dbReference>
<feature type="domain" description="Metallo-beta-lactamase" evidence="1">
    <location>
        <begin position="22"/>
        <end position="224"/>
    </location>
</feature>
<dbReference type="PANTHER" id="PTHR23131:SF4">
    <property type="entry name" value="METALLO-BETA-LACTAMASE SUPERFAMILY POTEIN"/>
    <property type="match status" value="1"/>
</dbReference>
<reference evidence="3" key="1">
    <citation type="journal article" date="2019" name="Int. J. Syst. Evol. Microbiol.">
        <title>The Global Catalogue of Microorganisms (GCM) 10K type strain sequencing project: providing services to taxonomists for standard genome sequencing and annotation.</title>
        <authorList>
            <consortium name="The Broad Institute Genomics Platform"/>
            <consortium name="The Broad Institute Genome Sequencing Center for Infectious Disease"/>
            <person name="Wu L."/>
            <person name="Ma J."/>
        </authorList>
    </citation>
    <scope>NUCLEOTIDE SEQUENCE [LARGE SCALE GENOMIC DNA]</scope>
    <source>
        <strain evidence="3">IBRC-M 10703</strain>
    </source>
</reference>
<comment type="caution">
    <text evidence="2">The sequence shown here is derived from an EMBL/GenBank/DDBJ whole genome shotgun (WGS) entry which is preliminary data.</text>
</comment>
<dbReference type="PANTHER" id="PTHR23131">
    <property type="entry name" value="ENDORIBONUCLEASE LACTB2"/>
    <property type="match status" value="1"/>
</dbReference>
<dbReference type="Pfam" id="PF00753">
    <property type="entry name" value="Lactamase_B"/>
    <property type="match status" value="1"/>
</dbReference>
<protein>
    <submittedName>
        <fullName evidence="2">MBL fold metallo-hydrolase</fullName>
    </submittedName>
</protein>
<accession>A0ABV8H186</accession>
<dbReference type="RefSeq" id="WP_379497100.1">
    <property type="nucleotide sequence ID" value="NZ_JBHSAO010000008.1"/>
</dbReference>
<dbReference type="Gene3D" id="3.60.15.10">
    <property type="entry name" value="Ribonuclease Z/Hydroxyacylglutathione hydrolase-like"/>
    <property type="match status" value="1"/>
</dbReference>
<proteinExistence type="predicted"/>
<sequence length="324" mass="37007">MLSKVTDNIFKLVIHIPGGMHEVNSYLIKGKNGYTVIDTGLYSKEAMDTWKAVLESGVVVEKVILTHTHQDHIGLAKWFQEHIGVPVFTSKLGYKEMLKGRNADASTRKLKGLIKKHGGPELPDHLKNDSFIFDFEPDGFFEEHDKIQFGTDFYEVVWTPGHAPDQYCFYQREKKVMIVGDHVLKSISPVIGLWTGEELNPMKEYYHSLAKINHYPVDIALAGHGEDIMDLSDRVQSIKEKHDYRLQQLLEQISEKGKTANDLCKAIYGESTLYTYISPFMATLTRLIYLELAGELFRVEENGIVYFKKTIHGSNAQRKLLKNL</sequence>
<dbReference type="InterPro" id="IPR036866">
    <property type="entry name" value="RibonucZ/Hydroxyglut_hydro"/>
</dbReference>
<evidence type="ECO:0000313" key="3">
    <source>
        <dbReference type="Proteomes" id="UP001595772"/>
    </source>
</evidence>
<evidence type="ECO:0000259" key="1">
    <source>
        <dbReference type="SMART" id="SM00849"/>
    </source>
</evidence>
<dbReference type="InterPro" id="IPR050662">
    <property type="entry name" value="Sec-metab_biosynth-thioest"/>
</dbReference>
<dbReference type="InterPro" id="IPR001279">
    <property type="entry name" value="Metallo-B-lactamas"/>
</dbReference>